<dbReference type="Proteomes" id="UP001601197">
    <property type="component" value="Unassembled WGS sequence"/>
</dbReference>
<dbReference type="InterPro" id="IPR042099">
    <property type="entry name" value="ANL_N_sf"/>
</dbReference>
<gene>
    <name evidence="3" type="ORF">ACFYNZ_16515</name>
</gene>
<evidence type="ECO:0000259" key="2">
    <source>
        <dbReference type="Pfam" id="PF13193"/>
    </source>
</evidence>
<comment type="caution">
    <text evidence="3">The sequence shown here is derived from an EMBL/GenBank/DDBJ whole genome shotgun (WGS) entry which is preliminary data.</text>
</comment>
<name>A0ABW6KXH6_9ACTN</name>
<dbReference type="PANTHER" id="PTHR43767">
    <property type="entry name" value="LONG-CHAIN-FATTY-ACID--COA LIGASE"/>
    <property type="match status" value="1"/>
</dbReference>
<accession>A0ABW6KXH6</accession>
<dbReference type="Pfam" id="PF13193">
    <property type="entry name" value="AMP-binding_C"/>
    <property type="match status" value="1"/>
</dbReference>
<evidence type="ECO:0000313" key="3">
    <source>
        <dbReference type="EMBL" id="MFE9171102.1"/>
    </source>
</evidence>
<dbReference type="RefSeq" id="WP_388347781.1">
    <property type="nucleotide sequence ID" value="NZ_JBIAFJ010000013.1"/>
</dbReference>
<keyword evidence="4" id="KW-1185">Reference proteome</keyword>
<dbReference type="Gene3D" id="3.40.50.12780">
    <property type="entry name" value="N-terminal domain of ligase-like"/>
    <property type="match status" value="1"/>
</dbReference>
<feature type="domain" description="AMP-dependent synthetase/ligase" evidence="1">
    <location>
        <begin position="68"/>
        <end position="427"/>
    </location>
</feature>
<dbReference type="InterPro" id="IPR045851">
    <property type="entry name" value="AMP-bd_C_sf"/>
</dbReference>
<dbReference type="EMBL" id="JBIAFJ010000013">
    <property type="protein sequence ID" value="MFE9171102.1"/>
    <property type="molecule type" value="Genomic_DNA"/>
</dbReference>
<evidence type="ECO:0000313" key="4">
    <source>
        <dbReference type="Proteomes" id="UP001601197"/>
    </source>
</evidence>
<organism evidence="3 4">
    <name type="scientific">Streptomyces kebangsaanensis</name>
    <dbReference type="NCBI Taxonomy" id="864058"/>
    <lineage>
        <taxon>Bacteria</taxon>
        <taxon>Bacillati</taxon>
        <taxon>Actinomycetota</taxon>
        <taxon>Actinomycetes</taxon>
        <taxon>Kitasatosporales</taxon>
        <taxon>Streptomycetaceae</taxon>
        <taxon>Streptomyces</taxon>
    </lineage>
</organism>
<keyword evidence="3" id="KW-0436">Ligase</keyword>
<dbReference type="InterPro" id="IPR025110">
    <property type="entry name" value="AMP-bd_C"/>
</dbReference>
<dbReference type="PROSITE" id="PS00455">
    <property type="entry name" value="AMP_BINDING"/>
    <property type="match status" value="1"/>
</dbReference>
<dbReference type="SUPFAM" id="SSF56801">
    <property type="entry name" value="Acetyl-CoA synthetase-like"/>
    <property type="match status" value="1"/>
</dbReference>
<dbReference type="Pfam" id="PF00501">
    <property type="entry name" value="AMP-binding"/>
    <property type="match status" value="1"/>
</dbReference>
<dbReference type="InterPro" id="IPR000873">
    <property type="entry name" value="AMP-dep_synth/lig_dom"/>
</dbReference>
<feature type="domain" description="AMP-binding enzyme C-terminal" evidence="2">
    <location>
        <begin position="477"/>
        <end position="552"/>
    </location>
</feature>
<protein>
    <submittedName>
        <fullName evidence="3">Long-chain fatty acid--CoA ligase</fullName>
    </submittedName>
</protein>
<evidence type="ECO:0000259" key="1">
    <source>
        <dbReference type="Pfam" id="PF00501"/>
    </source>
</evidence>
<dbReference type="Gene3D" id="3.30.300.30">
    <property type="match status" value="1"/>
</dbReference>
<dbReference type="NCBIfam" id="NF004837">
    <property type="entry name" value="PRK06187.1"/>
    <property type="match status" value="1"/>
</dbReference>
<dbReference type="CDD" id="cd17631">
    <property type="entry name" value="FACL_FadD13-like"/>
    <property type="match status" value="1"/>
</dbReference>
<dbReference type="InterPro" id="IPR050237">
    <property type="entry name" value="ATP-dep_AMP-bd_enzyme"/>
</dbReference>
<sequence>MKQTIDFLNGTCCDPSRPGRGTLPTRRVGQKMDSAAAAADPVIPPSPTPFDLAASRIDNLGIGSWPARRARVRPDAVAWEFEGAERTYLEVHERTNRLANALRAAGIEPGDRVAYTGFNHPALLEVFFACGMVGAAAVLVNPRLSGAEVAYILADSGARLCVYGEAQVANVEGHLIHAVGVVESWIHVDEPAAGADGPAYEDFLATGSPVWGSAAVPLEATALIMYTSGTTGRPKGAMLPHRALFYQNVNALIGQDLRQDEHHLVCAPLFHIAGLNMMTLPTFTLGGRLLIQRGFDAPTVLRTLEERQVTSAFFVPAMLDAISQQPRFAEADLSSVRALMVGGSPLPDRTIATWAAKGIPLMQGFGMTETAPGTRMLEPRDNVHKSGSVGRPHFFTDSVVVGFDGPASPGEAGEILIAGPNVMTGYWNLPEASAEALADGWYHSGDVGISDEEGYLFVKDRVKDMYISGGENVYPAEVENSLLQLDGVRDCAVIGVPDGRWGESGVAYVEPAAGAELDGAELRERLRERLAGYKLPREVVIVAAIPRNATGKIQKFRLREQFAADNQQGPDPARP</sequence>
<reference evidence="3 4" key="1">
    <citation type="submission" date="2024-10" db="EMBL/GenBank/DDBJ databases">
        <title>The Natural Products Discovery Center: Release of the First 8490 Sequenced Strains for Exploring Actinobacteria Biosynthetic Diversity.</title>
        <authorList>
            <person name="Kalkreuter E."/>
            <person name="Kautsar S.A."/>
            <person name="Yang D."/>
            <person name="Bader C.D."/>
            <person name="Teijaro C.N."/>
            <person name="Fluegel L."/>
            <person name="Davis C.M."/>
            <person name="Simpson J.R."/>
            <person name="Lauterbach L."/>
            <person name="Steele A.D."/>
            <person name="Gui C."/>
            <person name="Meng S."/>
            <person name="Li G."/>
            <person name="Viehrig K."/>
            <person name="Ye F."/>
            <person name="Su P."/>
            <person name="Kiefer A.F."/>
            <person name="Nichols A."/>
            <person name="Cepeda A.J."/>
            <person name="Yan W."/>
            <person name="Fan B."/>
            <person name="Jiang Y."/>
            <person name="Adhikari A."/>
            <person name="Zheng C.-J."/>
            <person name="Schuster L."/>
            <person name="Cowan T.M."/>
            <person name="Smanski M.J."/>
            <person name="Chevrette M.G."/>
            <person name="De Carvalho L.P.S."/>
            <person name="Shen B."/>
        </authorList>
    </citation>
    <scope>NUCLEOTIDE SEQUENCE [LARGE SCALE GENOMIC DNA]</scope>
    <source>
        <strain evidence="3 4">NPDC007147</strain>
    </source>
</reference>
<dbReference type="GO" id="GO:0016874">
    <property type="term" value="F:ligase activity"/>
    <property type="evidence" value="ECO:0007669"/>
    <property type="project" value="UniProtKB-KW"/>
</dbReference>
<proteinExistence type="predicted"/>
<dbReference type="PANTHER" id="PTHR43767:SF1">
    <property type="entry name" value="NONRIBOSOMAL PEPTIDE SYNTHASE PES1 (EUROFUNG)-RELATED"/>
    <property type="match status" value="1"/>
</dbReference>
<dbReference type="InterPro" id="IPR020845">
    <property type="entry name" value="AMP-binding_CS"/>
</dbReference>